<accession>A0ABU6Y2E4</accession>
<organism evidence="3 4">
    <name type="scientific">Stylosanthes scabra</name>
    <dbReference type="NCBI Taxonomy" id="79078"/>
    <lineage>
        <taxon>Eukaryota</taxon>
        <taxon>Viridiplantae</taxon>
        <taxon>Streptophyta</taxon>
        <taxon>Embryophyta</taxon>
        <taxon>Tracheophyta</taxon>
        <taxon>Spermatophyta</taxon>
        <taxon>Magnoliopsida</taxon>
        <taxon>eudicotyledons</taxon>
        <taxon>Gunneridae</taxon>
        <taxon>Pentapetalae</taxon>
        <taxon>rosids</taxon>
        <taxon>fabids</taxon>
        <taxon>Fabales</taxon>
        <taxon>Fabaceae</taxon>
        <taxon>Papilionoideae</taxon>
        <taxon>50 kb inversion clade</taxon>
        <taxon>dalbergioids sensu lato</taxon>
        <taxon>Dalbergieae</taxon>
        <taxon>Pterocarpus clade</taxon>
        <taxon>Stylosanthes</taxon>
    </lineage>
</organism>
<dbReference type="Pfam" id="PF25490">
    <property type="entry name" value="DUF7910"/>
    <property type="match status" value="1"/>
</dbReference>
<name>A0ABU6Y2E4_9FABA</name>
<dbReference type="InterPro" id="IPR057232">
    <property type="entry name" value="DUF7910"/>
</dbReference>
<dbReference type="PANTHER" id="PTHR10551">
    <property type="entry name" value="FASCIN"/>
    <property type="match status" value="1"/>
</dbReference>
<dbReference type="InterPro" id="IPR017853">
    <property type="entry name" value="GH"/>
</dbReference>
<feature type="chain" id="PRO_5045726519" description="DUF7910 domain-containing protein" evidence="1">
    <location>
        <begin position="16"/>
        <end position="101"/>
    </location>
</feature>
<evidence type="ECO:0000256" key="1">
    <source>
        <dbReference type="SAM" id="SignalP"/>
    </source>
</evidence>
<feature type="domain" description="DUF7910" evidence="2">
    <location>
        <begin position="54"/>
        <end position="99"/>
    </location>
</feature>
<protein>
    <recommendedName>
        <fullName evidence="2">DUF7910 domain-containing protein</fullName>
    </recommendedName>
</protein>
<dbReference type="SUPFAM" id="SSF51445">
    <property type="entry name" value="(Trans)glycosidases"/>
    <property type="match status" value="1"/>
</dbReference>
<evidence type="ECO:0000313" key="3">
    <source>
        <dbReference type="EMBL" id="MED6204061.1"/>
    </source>
</evidence>
<proteinExistence type="predicted"/>
<reference evidence="3 4" key="1">
    <citation type="journal article" date="2023" name="Plants (Basel)">
        <title>Bridging the Gap: Combining Genomics and Transcriptomics Approaches to Understand Stylosanthes scabra, an Orphan Legume from the Brazilian Caatinga.</title>
        <authorList>
            <person name="Ferreira-Neto J.R.C."/>
            <person name="da Silva M.D."/>
            <person name="Binneck E."/>
            <person name="de Melo N.F."/>
            <person name="da Silva R.H."/>
            <person name="de Melo A.L.T.M."/>
            <person name="Pandolfi V."/>
            <person name="Bustamante F.O."/>
            <person name="Brasileiro-Vidal A.C."/>
            <person name="Benko-Iseppon A.M."/>
        </authorList>
    </citation>
    <scope>NUCLEOTIDE SEQUENCE [LARGE SCALE GENOMIC DNA]</scope>
    <source>
        <tissue evidence="3">Leaves</tissue>
    </source>
</reference>
<comment type="caution">
    <text evidence="3">The sequence shown here is derived from an EMBL/GenBank/DDBJ whole genome shotgun (WGS) entry which is preliminary data.</text>
</comment>
<evidence type="ECO:0000313" key="4">
    <source>
        <dbReference type="Proteomes" id="UP001341840"/>
    </source>
</evidence>
<dbReference type="InterPro" id="IPR010431">
    <property type="entry name" value="Fascin"/>
</dbReference>
<dbReference type="Gene3D" id="2.80.10.50">
    <property type="match status" value="1"/>
</dbReference>
<keyword evidence="1" id="KW-0732">Signal</keyword>
<dbReference type="EMBL" id="JASCZI010241666">
    <property type="protein sequence ID" value="MED6204061.1"/>
    <property type="molecule type" value="Genomic_DNA"/>
</dbReference>
<keyword evidence="4" id="KW-1185">Reference proteome</keyword>
<evidence type="ECO:0000259" key="2">
    <source>
        <dbReference type="Pfam" id="PF25490"/>
    </source>
</evidence>
<dbReference type="Proteomes" id="UP001341840">
    <property type="component" value="Unassembled WGS sequence"/>
</dbReference>
<dbReference type="CDD" id="cd00257">
    <property type="entry name" value="beta-trefoil_FSCN-like"/>
    <property type="match status" value="1"/>
</dbReference>
<feature type="signal peptide" evidence="1">
    <location>
        <begin position="1"/>
        <end position="15"/>
    </location>
</feature>
<gene>
    <name evidence="3" type="ORF">PIB30_005459</name>
</gene>
<sequence length="101" mass="11061">MAYTYLLAFLALCLSHPPHSILVAQNLPYKAVNLGNWLLAEGWMKPSLFDGIVNKDLLDGTQVQLMSTKFQKYLTAENGGGADLVANSDSASGWETFKILL</sequence>
<dbReference type="PANTHER" id="PTHR10551:SF37">
    <property type="entry name" value="GLYCOSIDE HYDROLASE FAMILY 5 PROTEIN"/>
    <property type="match status" value="1"/>
</dbReference>